<accession>B6JBQ0</accession>
<evidence type="ECO:0000313" key="3">
    <source>
        <dbReference type="Proteomes" id="UP000007730"/>
    </source>
</evidence>
<feature type="region of interest" description="Disordered" evidence="1">
    <location>
        <begin position="31"/>
        <end position="62"/>
    </location>
</feature>
<dbReference type="EMBL" id="CP002826">
    <property type="protein sequence ID" value="AEI07666.1"/>
    <property type="molecule type" value="Genomic_DNA"/>
</dbReference>
<dbReference type="KEGG" id="oca:OCAR_4980"/>
<gene>
    <name evidence="2" type="ordered locus">OCA5_c29780</name>
</gene>
<dbReference type="HOGENOM" id="CLU_2899745_0_0_5"/>
<dbReference type="KEGG" id="ocg:OCA5_c29780"/>
<organism evidence="2 3">
    <name type="scientific">Afipia carboxidovorans (strain ATCC 49405 / DSM 1227 / KCTC 32145 / OM5)</name>
    <name type="common">Oligotropha carboxidovorans</name>
    <dbReference type="NCBI Taxonomy" id="504832"/>
    <lineage>
        <taxon>Bacteria</taxon>
        <taxon>Pseudomonadati</taxon>
        <taxon>Pseudomonadota</taxon>
        <taxon>Alphaproteobacteria</taxon>
        <taxon>Hyphomicrobiales</taxon>
        <taxon>Nitrobacteraceae</taxon>
        <taxon>Afipia</taxon>
    </lineage>
</organism>
<dbReference type="PATRIC" id="fig|504832.7.peg.3141"/>
<dbReference type="AlphaFoldDB" id="B6JBQ0"/>
<evidence type="ECO:0000256" key="1">
    <source>
        <dbReference type="SAM" id="MobiDB-lite"/>
    </source>
</evidence>
<reference evidence="2 3" key="1">
    <citation type="journal article" date="2011" name="J. Bacteriol.">
        <title>Complete genome sequences of the chemolithoautotrophic Oligotropha carboxidovorans strains OM4 and OM5.</title>
        <authorList>
            <person name="Volland S."/>
            <person name="Rachinger M."/>
            <person name="Strittmatter A."/>
            <person name="Daniel R."/>
            <person name="Gottschalk G."/>
            <person name="Meyer O."/>
        </authorList>
    </citation>
    <scope>NUCLEOTIDE SEQUENCE [LARGE SCALE GENOMIC DNA]</scope>
    <source>
        <strain evidence="3">ATCC 49405 / DSM 1227 / KCTC 32145 / OM5</strain>
    </source>
</reference>
<sequence>MHEIMAVTGHQSLKEVERYTKEAQRRRLASTAMAKLVPARPKSERILSPLEKSRDNSEEKGE</sequence>
<proteinExistence type="predicted"/>
<evidence type="ECO:0000313" key="2">
    <source>
        <dbReference type="EMBL" id="AEI07666.1"/>
    </source>
</evidence>
<keyword evidence="3" id="KW-1185">Reference proteome</keyword>
<name>B6JBQ0_AFIC5</name>
<feature type="compositionally biased region" description="Basic and acidic residues" evidence="1">
    <location>
        <begin position="41"/>
        <end position="62"/>
    </location>
</feature>
<protein>
    <recommendedName>
        <fullName evidence="4">Integrase</fullName>
    </recommendedName>
</protein>
<dbReference type="Proteomes" id="UP000007730">
    <property type="component" value="Chromosome"/>
</dbReference>
<dbReference type="OrthoDB" id="7873969at2"/>
<evidence type="ECO:0008006" key="4">
    <source>
        <dbReference type="Google" id="ProtNLM"/>
    </source>
</evidence>